<evidence type="ECO:0000313" key="37">
    <source>
        <dbReference type="WBParaSite" id="DME_0000146201-mRNA-1"/>
    </source>
</evidence>
<evidence type="ECO:0000256" key="10">
    <source>
        <dbReference type="ARBA" id="ARBA00022801"/>
    </source>
</evidence>
<feature type="chain" id="PRO_5033231523" description="glycerophosphocholine cholinephosphodiesterase" evidence="33">
    <location>
        <begin position="21"/>
        <end position="458"/>
    </location>
</feature>
<dbReference type="GO" id="GO:0005886">
    <property type="term" value="C:plasma membrane"/>
    <property type="evidence" value="ECO:0007669"/>
    <property type="project" value="UniProtKB-SubCell"/>
</dbReference>
<evidence type="ECO:0000256" key="21">
    <source>
        <dbReference type="ARBA" id="ARBA00047290"/>
    </source>
</evidence>
<evidence type="ECO:0000256" key="22">
    <source>
        <dbReference type="ARBA" id="ARBA00047322"/>
    </source>
</evidence>
<dbReference type="PANTHER" id="PTHR10151:SF66">
    <property type="entry name" value="GLYCEROPHOSPHOCHOLINE CHOLINEPHOSPHODIESTERASE ENPP6"/>
    <property type="match status" value="1"/>
</dbReference>
<comment type="catalytic activity">
    <reaction evidence="28">
        <text>sphing-4-enine-phosphocholine + H2O = sphing-4-enine + phosphocholine + H(+)</text>
        <dbReference type="Rhea" id="RHEA:41095"/>
        <dbReference type="ChEBI" id="CHEBI:15377"/>
        <dbReference type="ChEBI" id="CHEBI:15378"/>
        <dbReference type="ChEBI" id="CHEBI:57756"/>
        <dbReference type="ChEBI" id="CHEBI:58906"/>
        <dbReference type="ChEBI" id="CHEBI:295975"/>
    </reaction>
    <physiologicalReaction direction="left-to-right" evidence="28">
        <dbReference type="Rhea" id="RHEA:41096"/>
    </physiologicalReaction>
</comment>
<keyword evidence="14 32" id="KW-0472">Membrane</keyword>
<evidence type="ECO:0000256" key="23">
    <source>
        <dbReference type="ARBA" id="ARBA00047482"/>
    </source>
</evidence>
<comment type="catalytic activity">
    <reaction evidence="22">
        <text>1-(9Z-octadecenoyl)-sn-glycero-3-phosphocholine + H2O = 1-(9Z-octadecenoyl)-sn-glycerol + phosphocholine + H(+)</text>
        <dbReference type="Rhea" id="RHEA:41091"/>
        <dbReference type="ChEBI" id="CHEBI:15377"/>
        <dbReference type="ChEBI" id="CHEBI:15378"/>
        <dbReference type="ChEBI" id="CHEBI:28610"/>
        <dbReference type="ChEBI" id="CHEBI:75757"/>
        <dbReference type="ChEBI" id="CHEBI:295975"/>
    </reaction>
    <physiologicalReaction direction="left-to-right" evidence="22">
        <dbReference type="Rhea" id="RHEA:41092"/>
    </physiologicalReaction>
</comment>
<comment type="similarity">
    <text evidence="3">Belongs to the nucleotide pyrophosphatase/phosphodiesterase family.</text>
</comment>
<evidence type="ECO:0000256" key="6">
    <source>
        <dbReference type="ARBA" id="ARBA00022553"/>
    </source>
</evidence>
<evidence type="ECO:0000256" key="5">
    <source>
        <dbReference type="ARBA" id="ARBA00022475"/>
    </source>
</evidence>
<keyword evidence="12" id="KW-0442">Lipid degradation</keyword>
<evidence type="ECO:0000256" key="18">
    <source>
        <dbReference type="ARBA" id="ARBA00031167"/>
    </source>
</evidence>
<dbReference type="InterPro" id="IPR017850">
    <property type="entry name" value="Alkaline_phosphatase_core_sf"/>
</dbReference>
<comment type="function">
    <text evidence="20">Choline-specific glycerophosphodiesterase that hydrolyzes glycerophosphocholine (GPC) and lysophosphatidylcholine (LPC) and contributes to supplying choline to the cells. Has a preference for LPC with short (12:0 and 14:0) or polyunsaturated (18:2 and 20:4) fatty acids. In vitro, hydrolyzes only choline-containing lysophospholipids, such as sphingosylphosphorylcholine (SPC), platelet-activating factor (PAF) and lysoPAF, but not other lysophospholipids.</text>
</comment>
<evidence type="ECO:0000256" key="31">
    <source>
        <dbReference type="ARBA" id="ARBA00049320"/>
    </source>
</evidence>
<dbReference type="PANTHER" id="PTHR10151">
    <property type="entry name" value="ECTONUCLEOTIDE PYROPHOSPHATASE/PHOSPHODIESTERASE"/>
    <property type="match status" value="1"/>
</dbReference>
<evidence type="ECO:0000256" key="24">
    <source>
        <dbReference type="ARBA" id="ARBA00047494"/>
    </source>
</evidence>
<keyword evidence="9 33" id="KW-0732">Signal</keyword>
<feature type="transmembrane region" description="Helical" evidence="32">
    <location>
        <begin position="431"/>
        <end position="452"/>
    </location>
</feature>
<comment type="catalytic activity">
    <reaction evidence="31">
        <text>1-(5Z,8Z,11Z,14Z-eicosatetraenoyl)-sn-glycero-3-phosphocholine + H2O = 1-(5Z,8Z,11Z,14Z-eicosatetraenoyl)-sn-glycerol + phosphocholine + H(+)</text>
        <dbReference type="Rhea" id="RHEA:41003"/>
        <dbReference type="ChEBI" id="CHEBI:15377"/>
        <dbReference type="ChEBI" id="CHEBI:15378"/>
        <dbReference type="ChEBI" id="CHEBI:34071"/>
        <dbReference type="ChEBI" id="CHEBI:74344"/>
        <dbReference type="ChEBI" id="CHEBI:295975"/>
    </reaction>
    <physiologicalReaction direction="left-to-right" evidence="31">
        <dbReference type="Rhea" id="RHEA:41004"/>
    </physiologicalReaction>
</comment>
<dbReference type="OrthoDB" id="415411at2759"/>
<evidence type="ECO:0000256" key="11">
    <source>
        <dbReference type="ARBA" id="ARBA00022833"/>
    </source>
</evidence>
<comment type="catalytic activity">
    <reaction evidence="21">
        <text>1-dodecanoyl-sn-glycero-3-phosphocholine + H2O = 1-dodecanoyl-sn-glycerol + phosphocholine + H(+)</text>
        <dbReference type="Rhea" id="RHEA:41127"/>
        <dbReference type="ChEBI" id="CHEBI:15377"/>
        <dbReference type="ChEBI" id="CHEBI:15378"/>
        <dbReference type="ChEBI" id="CHEBI:74966"/>
        <dbReference type="ChEBI" id="CHEBI:75529"/>
        <dbReference type="ChEBI" id="CHEBI:295975"/>
    </reaction>
    <physiologicalReaction direction="left-to-right" evidence="21">
        <dbReference type="Rhea" id="RHEA:41128"/>
    </physiologicalReaction>
</comment>
<reference evidence="37" key="1">
    <citation type="submission" date="2017-02" db="UniProtKB">
        <authorList>
            <consortium name="WormBaseParasite"/>
        </authorList>
    </citation>
    <scope>IDENTIFICATION</scope>
</reference>
<dbReference type="Proteomes" id="UP000038040">
    <property type="component" value="Unplaced"/>
</dbReference>
<evidence type="ECO:0000256" key="33">
    <source>
        <dbReference type="SAM" id="SignalP"/>
    </source>
</evidence>
<comment type="catalytic activity">
    <reaction evidence="25">
        <text>a 1-acyl-sn-glycero-3-phosphocholine + H2O = a 1-acyl-sn-glycerol + phosphocholine + H(+)</text>
        <dbReference type="Rhea" id="RHEA:44720"/>
        <dbReference type="ChEBI" id="CHEBI:15377"/>
        <dbReference type="ChEBI" id="CHEBI:15378"/>
        <dbReference type="ChEBI" id="CHEBI:58168"/>
        <dbReference type="ChEBI" id="CHEBI:64683"/>
        <dbReference type="ChEBI" id="CHEBI:295975"/>
    </reaction>
    <physiologicalReaction direction="left-to-right" evidence="25">
        <dbReference type="Rhea" id="RHEA:44721"/>
    </physiologicalReaction>
</comment>
<gene>
    <name evidence="34" type="ORF">DME_LOCUS5822</name>
</gene>
<evidence type="ECO:0000256" key="25">
    <source>
        <dbReference type="ARBA" id="ARBA00047600"/>
    </source>
</evidence>
<comment type="catalytic activity">
    <reaction evidence="30">
        <text>1-(9Z,12Z)-octadecadienoyl-sn-glycero-3-phosphocholine + H2O = 1-(9Z,12Z-octadecadienoyl)-sn-glycerol + phosphocholine + H(+)</text>
        <dbReference type="Rhea" id="RHEA:41115"/>
        <dbReference type="ChEBI" id="CHEBI:15377"/>
        <dbReference type="ChEBI" id="CHEBI:15378"/>
        <dbReference type="ChEBI" id="CHEBI:28733"/>
        <dbReference type="ChEBI" id="CHEBI:75561"/>
        <dbReference type="ChEBI" id="CHEBI:295975"/>
    </reaction>
    <physiologicalReaction direction="left-to-right" evidence="30">
        <dbReference type="Rhea" id="RHEA:41116"/>
    </physiologicalReaction>
</comment>
<dbReference type="SUPFAM" id="SSF53649">
    <property type="entry name" value="Alkaline phosphatase-like"/>
    <property type="match status" value="1"/>
</dbReference>
<dbReference type="Gene3D" id="3.40.720.10">
    <property type="entry name" value="Alkaline Phosphatase, subunit A"/>
    <property type="match status" value="1"/>
</dbReference>
<comment type="catalytic activity">
    <reaction evidence="23">
        <text>glycero-2-phosphocholine + H2O = phosphocholine + glycerol + H(+)</text>
        <dbReference type="Rhea" id="RHEA:61684"/>
        <dbReference type="ChEBI" id="CHEBI:15377"/>
        <dbReference type="ChEBI" id="CHEBI:15378"/>
        <dbReference type="ChEBI" id="CHEBI:17754"/>
        <dbReference type="ChEBI" id="CHEBI:144950"/>
        <dbReference type="ChEBI" id="CHEBI:295975"/>
    </reaction>
    <physiologicalReaction direction="left-to-right" evidence="23">
        <dbReference type="Rhea" id="RHEA:61685"/>
    </physiologicalReaction>
</comment>
<evidence type="ECO:0000256" key="3">
    <source>
        <dbReference type="ARBA" id="ARBA00010594"/>
    </source>
</evidence>
<evidence type="ECO:0000313" key="36">
    <source>
        <dbReference type="Proteomes" id="UP000274756"/>
    </source>
</evidence>
<evidence type="ECO:0000256" key="19">
    <source>
        <dbReference type="ARBA" id="ARBA00032556"/>
    </source>
</evidence>
<name>A0A0N4U3Y8_DRAME</name>
<keyword evidence="32" id="KW-0812">Transmembrane</keyword>
<accession>A0A0N4U3Y8</accession>
<dbReference type="STRING" id="318479.A0A0N4U3Y8"/>
<dbReference type="GO" id="GO:0098552">
    <property type="term" value="C:side of membrane"/>
    <property type="evidence" value="ECO:0007669"/>
    <property type="project" value="UniProtKB-KW"/>
</dbReference>
<keyword evidence="32" id="KW-1133">Transmembrane helix</keyword>
<evidence type="ECO:0000256" key="30">
    <source>
        <dbReference type="ARBA" id="ARBA00049092"/>
    </source>
</evidence>
<dbReference type="GO" id="GO:0016042">
    <property type="term" value="P:lipid catabolic process"/>
    <property type="evidence" value="ECO:0007669"/>
    <property type="project" value="UniProtKB-KW"/>
</dbReference>
<proteinExistence type="inferred from homology"/>
<evidence type="ECO:0000256" key="13">
    <source>
        <dbReference type="ARBA" id="ARBA00023098"/>
    </source>
</evidence>
<keyword evidence="16" id="KW-0325">Glycoprotein</keyword>
<keyword evidence="17" id="KW-0449">Lipoprotein</keyword>
<comment type="catalytic activity">
    <reaction evidence="29">
        <text>sn-glycerol 3-phosphocholine + H2O = phosphocholine + glycerol + H(+)</text>
        <dbReference type="Rhea" id="RHEA:19545"/>
        <dbReference type="ChEBI" id="CHEBI:15377"/>
        <dbReference type="ChEBI" id="CHEBI:15378"/>
        <dbReference type="ChEBI" id="CHEBI:16870"/>
        <dbReference type="ChEBI" id="CHEBI:17754"/>
        <dbReference type="ChEBI" id="CHEBI:295975"/>
        <dbReference type="EC" id="3.1.4.38"/>
    </reaction>
    <physiologicalReaction direction="left-to-right" evidence="29">
        <dbReference type="Rhea" id="RHEA:19546"/>
    </physiologicalReaction>
</comment>
<dbReference type="GO" id="GO:0046872">
    <property type="term" value="F:metal ion binding"/>
    <property type="evidence" value="ECO:0007669"/>
    <property type="project" value="UniProtKB-KW"/>
</dbReference>
<keyword evidence="5" id="KW-1003">Cell membrane</keyword>
<evidence type="ECO:0000256" key="2">
    <source>
        <dbReference type="ARBA" id="ARBA00004609"/>
    </source>
</evidence>
<evidence type="ECO:0000256" key="14">
    <source>
        <dbReference type="ARBA" id="ARBA00023136"/>
    </source>
</evidence>
<keyword evidence="36" id="KW-1185">Reference proteome</keyword>
<evidence type="ECO:0000256" key="4">
    <source>
        <dbReference type="ARBA" id="ARBA00012318"/>
    </source>
</evidence>
<evidence type="ECO:0000256" key="28">
    <source>
        <dbReference type="ARBA" id="ARBA00048234"/>
    </source>
</evidence>
<comment type="catalytic activity">
    <reaction evidence="26">
        <text>1-tetradecanoyl-sn-glycero-3-phosphocholine + H2O = 1-tetradecanoyl-sn-glycerol + phosphocholine + H(+)</text>
        <dbReference type="Rhea" id="RHEA:40999"/>
        <dbReference type="ChEBI" id="CHEBI:15377"/>
        <dbReference type="ChEBI" id="CHEBI:15378"/>
        <dbReference type="ChEBI" id="CHEBI:64489"/>
        <dbReference type="ChEBI" id="CHEBI:75536"/>
        <dbReference type="ChEBI" id="CHEBI:295975"/>
    </reaction>
    <physiologicalReaction direction="left-to-right" evidence="26">
        <dbReference type="Rhea" id="RHEA:41000"/>
    </physiologicalReaction>
</comment>
<dbReference type="GO" id="GO:0047390">
    <property type="term" value="F:glycerophosphocholine cholinephosphodiesterase activity"/>
    <property type="evidence" value="ECO:0007669"/>
    <property type="project" value="UniProtKB-EC"/>
</dbReference>
<organism evidence="35 37">
    <name type="scientific">Dracunculus medinensis</name>
    <name type="common">Guinea worm</name>
    <dbReference type="NCBI Taxonomy" id="318479"/>
    <lineage>
        <taxon>Eukaryota</taxon>
        <taxon>Metazoa</taxon>
        <taxon>Ecdysozoa</taxon>
        <taxon>Nematoda</taxon>
        <taxon>Chromadorea</taxon>
        <taxon>Rhabditida</taxon>
        <taxon>Spirurina</taxon>
        <taxon>Dracunculoidea</taxon>
        <taxon>Dracunculidae</taxon>
        <taxon>Dracunculus</taxon>
    </lineage>
</organism>
<evidence type="ECO:0000256" key="20">
    <source>
        <dbReference type="ARBA" id="ARBA00046203"/>
    </source>
</evidence>
<comment type="catalytic activity">
    <reaction evidence="24">
        <text>a 1-O-alkyl-sn-glycero-3-phosphocholine + H2O = a 1-O-alkyl-sn-glycerol + phosphocholine + H(+)</text>
        <dbReference type="Rhea" id="RHEA:36083"/>
        <dbReference type="ChEBI" id="CHEBI:15377"/>
        <dbReference type="ChEBI" id="CHEBI:15378"/>
        <dbReference type="ChEBI" id="CHEBI:15850"/>
        <dbReference type="ChEBI" id="CHEBI:30909"/>
        <dbReference type="ChEBI" id="CHEBI:295975"/>
    </reaction>
    <physiologicalReaction direction="left-to-right" evidence="24">
        <dbReference type="Rhea" id="RHEA:36084"/>
    </physiologicalReaction>
</comment>
<keyword evidence="8" id="KW-0479">Metal-binding</keyword>
<evidence type="ECO:0000256" key="8">
    <source>
        <dbReference type="ARBA" id="ARBA00022723"/>
    </source>
</evidence>
<comment type="subcellular location">
    <subcellularLocation>
        <location evidence="2">Cell membrane</location>
        <topology evidence="2">Lipid-anchor</topology>
        <topology evidence="2">GPI-anchor</topology>
    </subcellularLocation>
</comment>
<keyword evidence="13" id="KW-0443">Lipid metabolism</keyword>
<sequence length="458" mass="52921">MLGWQSFFSALFASISFIRTQKLLVIIVEGLPGNRFHELSNLPGFRNFHENGVWSTLLYPQFPTLPLPNRQTIMTGLLSKNHGFVGDYLYNWRTQQIFYNFESTNDLSKDLWWKNEPIFITSQKAGAPTALFFFPECEVLWRPRVSICESPHPDRSSLDDMRNIYQIIEATQTNDLVMVNHVKIREIIEKQGMANFRTKVFPEITAFLKGLERLESEIRQRIDLNMIVISPHGYIDVTELNKHVIDNYISMDKINITIGAGAVKQIITNSGFTQEIYNQLRFVSPIPNAKIYYTIPQISDIPSWFVYEKSDHIPDLVLIATPGSAIYSENEDKQIPFPSRIRPVKSISGYNNEYPEMLGLFLAYGPIFQRGMRKGPINLVDIYALICDILHLPCLRNDGNSSNVEDILNESFYQNNNAAGRFNRLNFFCKYINIFANRCIFIIFILCCKNYFIIFSGY</sequence>
<dbReference type="Proteomes" id="UP000274756">
    <property type="component" value="Unassembled WGS sequence"/>
</dbReference>
<evidence type="ECO:0000313" key="34">
    <source>
        <dbReference type="EMBL" id="VDN55849.1"/>
    </source>
</evidence>
<keyword evidence="15" id="KW-1015">Disulfide bond</keyword>
<evidence type="ECO:0000313" key="35">
    <source>
        <dbReference type="Proteomes" id="UP000038040"/>
    </source>
</evidence>
<dbReference type="WBParaSite" id="DME_0000146201-mRNA-1">
    <property type="protein sequence ID" value="DME_0000146201-mRNA-1"/>
    <property type="gene ID" value="DME_0000146201"/>
</dbReference>
<evidence type="ECO:0000256" key="12">
    <source>
        <dbReference type="ARBA" id="ARBA00022963"/>
    </source>
</evidence>
<evidence type="ECO:0000256" key="16">
    <source>
        <dbReference type="ARBA" id="ARBA00023180"/>
    </source>
</evidence>
<keyword evidence="10" id="KW-0378">Hydrolase</keyword>
<evidence type="ECO:0000256" key="29">
    <source>
        <dbReference type="ARBA" id="ARBA00048703"/>
    </source>
</evidence>
<evidence type="ECO:0000256" key="1">
    <source>
        <dbReference type="ARBA" id="ARBA00001947"/>
    </source>
</evidence>
<keyword evidence="11" id="KW-0862">Zinc</keyword>
<protein>
    <recommendedName>
        <fullName evidence="4">glycerophosphocholine cholinephosphodiesterase</fullName>
        <ecNumber evidence="4">3.1.4.38</ecNumber>
    </recommendedName>
    <alternativeName>
        <fullName evidence="19">Choline-specific glycerophosphodiester phosphodiesterase</fullName>
    </alternativeName>
    <alternativeName>
        <fullName evidence="18">Ectonucleotide pyrophosphatase/phosphodiesterase family member 6</fullName>
    </alternativeName>
</protein>
<evidence type="ECO:0000256" key="17">
    <source>
        <dbReference type="ARBA" id="ARBA00023288"/>
    </source>
</evidence>
<dbReference type="EMBL" id="UYYG01001153">
    <property type="protein sequence ID" value="VDN55849.1"/>
    <property type="molecule type" value="Genomic_DNA"/>
</dbReference>
<keyword evidence="6" id="KW-0597">Phosphoprotein</keyword>
<keyword evidence="7" id="KW-0336">GPI-anchor</keyword>
<evidence type="ECO:0000256" key="9">
    <source>
        <dbReference type="ARBA" id="ARBA00022729"/>
    </source>
</evidence>
<evidence type="ECO:0000256" key="26">
    <source>
        <dbReference type="ARBA" id="ARBA00047779"/>
    </source>
</evidence>
<comment type="cofactor">
    <cofactor evidence="1">
        <name>Zn(2+)</name>
        <dbReference type="ChEBI" id="CHEBI:29105"/>
    </cofactor>
</comment>
<feature type="signal peptide" evidence="33">
    <location>
        <begin position="1"/>
        <end position="20"/>
    </location>
</feature>
<comment type="catalytic activity">
    <reaction evidence="27">
        <text>1-hexadecanoyl-sn-glycero-3-phosphocholine + H2O = 1-hexadecanoyl-sn-glycerol + phosphocholine + H(+)</text>
        <dbReference type="Rhea" id="RHEA:41119"/>
        <dbReference type="ChEBI" id="CHEBI:15377"/>
        <dbReference type="ChEBI" id="CHEBI:15378"/>
        <dbReference type="ChEBI" id="CHEBI:72998"/>
        <dbReference type="ChEBI" id="CHEBI:75542"/>
        <dbReference type="ChEBI" id="CHEBI:295975"/>
    </reaction>
    <physiologicalReaction direction="left-to-right" evidence="27">
        <dbReference type="Rhea" id="RHEA:41120"/>
    </physiologicalReaction>
</comment>
<evidence type="ECO:0000256" key="15">
    <source>
        <dbReference type="ARBA" id="ARBA00023157"/>
    </source>
</evidence>
<reference evidence="34 36" key="2">
    <citation type="submission" date="2018-11" db="EMBL/GenBank/DDBJ databases">
        <authorList>
            <consortium name="Pathogen Informatics"/>
        </authorList>
    </citation>
    <scope>NUCLEOTIDE SEQUENCE [LARGE SCALE GENOMIC DNA]</scope>
</reference>
<evidence type="ECO:0000256" key="7">
    <source>
        <dbReference type="ARBA" id="ARBA00022622"/>
    </source>
</evidence>
<evidence type="ECO:0000256" key="32">
    <source>
        <dbReference type="SAM" id="Phobius"/>
    </source>
</evidence>
<dbReference type="EC" id="3.1.4.38" evidence="4"/>
<dbReference type="Pfam" id="PF01663">
    <property type="entry name" value="Phosphodiest"/>
    <property type="match status" value="1"/>
</dbReference>
<evidence type="ECO:0000256" key="27">
    <source>
        <dbReference type="ARBA" id="ARBA00048209"/>
    </source>
</evidence>
<dbReference type="AlphaFoldDB" id="A0A0N4U3Y8"/>
<dbReference type="InterPro" id="IPR002591">
    <property type="entry name" value="Phosphodiest/P_Trfase"/>
</dbReference>